<dbReference type="PANTHER" id="PTHR39210">
    <property type="entry name" value="HEPARIN-SULFATE LYASE"/>
    <property type="match status" value="1"/>
</dbReference>
<proteinExistence type="predicted"/>
<dbReference type="InterPro" id="IPR012480">
    <property type="entry name" value="Hepar_II_III_C"/>
</dbReference>
<dbReference type="PANTHER" id="PTHR39210:SF1">
    <property type="entry name" value="HEPARIN-SULFATE LYASE"/>
    <property type="match status" value="1"/>
</dbReference>
<dbReference type="EMBL" id="JAGMWN010000002">
    <property type="protein sequence ID" value="MBP5856619.1"/>
    <property type="molecule type" value="Genomic_DNA"/>
</dbReference>
<keyword evidence="3" id="KW-0574">Periplasm</keyword>
<evidence type="ECO:0000256" key="1">
    <source>
        <dbReference type="ARBA" id="ARBA00004418"/>
    </source>
</evidence>
<evidence type="ECO:0000259" key="6">
    <source>
        <dbReference type="Pfam" id="PF16889"/>
    </source>
</evidence>
<evidence type="ECO:0000259" key="5">
    <source>
        <dbReference type="Pfam" id="PF07940"/>
    </source>
</evidence>
<feature type="domain" description="Heparin-sulfate lyase N-terminal" evidence="6">
    <location>
        <begin position="118"/>
        <end position="298"/>
    </location>
</feature>
<dbReference type="Proteomes" id="UP000672602">
    <property type="component" value="Unassembled WGS sequence"/>
</dbReference>
<dbReference type="GO" id="GO:0042597">
    <property type="term" value="C:periplasmic space"/>
    <property type="evidence" value="ECO:0007669"/>
    <property type="project" value="UniProtKB-SubCell"/>
</dbReference>
<dbReference type="Pfam" id="PF07940">
    <property type="entry name" value="Hepar_II_III_C"/>
    <property type="match status" value="1"/>
</dbReference>
<organism evidence="7 8">
    <name type="scientific">Marivibrio halodurans</name>
    <dbReference type="NCBI Taxonomy" id="2039722"/>
    <lineage>
        <taxon>Bacteria</taxon>
        <taxon>Pseudomonadati</taxon>
        <taxon>Pseudomonadota</taxon>
        <taxon>Alphaproteobacteria</taxon>
        <taxon>Rhodospirillales</taxon>
        <taxon>Rhodospirillaceae</taxon>
        <taxon>Marivibrio</taxon>
    </lineage>
</organism>
<reference evidence="7" key="1">
    <citation type="submission" date="2021-04" db="EMBL/GenBank/DDBJ databases">
        <authorList>
            <person name="Zhang D.-C."/>
        </authorList>
    </citation>
    <scope>NUCLEOTIDE SEQUENCE</scope>
    <source>
        <strain evidence="7">CGMCC 1.15697</strain>
    </source>
</reference>
<evidence type="ECO:0000256" key="4">
    <source>
        <dbReference type="ARBA" id="ARBA00023239"/>
    </source>
</evidence>
<evidence type="ECO:0000313" key="7">
    <source>
        <dbReference type="EMBL" id="MBP5856619.1"/>
    </source>
</evidence>
<comment type="subcellular location">
    <subcellularLocation>
        <location evidence="1">Periplasm</location>
    </subcellularLocation>
</comment>
<dbReference type="RefSeq" id="WP_210681184.1">
    <property type="nucleotide sequence ID" value="NZ_JAGMWN010000002.1"/>
</dbReference>
<feature type="domain" description="Heparinase II/III-like C-terminal" evidence="5">
    <location>
        <begin position="310"/>
        <end position="546"/>
    </location>
</feature>
<dbReference type="Gene3D" id="1.50.10.100">
    <property type="entry name" value="Chondroitin AC/alginate lyase"/>
    <property type="match status" value="1"/>
</dbReference>
<comment type="caution">
    <text evidence="7">The sequence shown here is derived from an EMBL/GenBank/DDBJ whole genome shotgun (WGS) entry which is preliminary data.</text>
</comment>
<protein>
    <submittedName>
        <fullName evidence="7">Heparinase II/III family protein</fullName>
    </submittedName>
</protein>
<dbReference type="Pfam" id="PF16889">
    <property type="entry name" value="Hepar_II_III_N"/>
    <property type="match status" value="1"/>
</dbReference>
<keyword evidence="2" id="KW-0732">Signal</keyword>
<evidence type="ECO:0000256" key="3">
    <source>
        <dbReference type="ARBA" id="ARBA00022764"/>
    </source>
</evidence>
<evidence type="ECO:0000313" key="8">
    <source>
        <dbReference type="Proteomes" id="UP000672602"/>
    </source>
</evidence>
<keyword evidence="8" id="KW-1185">Reference proteome</keyword>
<dbReference type="Gene3D" id="2.70.98.70">
    <property type="match status" value="1"/>
</dbReference>
<dbReference type="InterPro" id="IPR008929">
    <property type="entry name" value="Chondroitin_lyas"/>
</dbReference>
<keyword evidence="4" id="KW-0456">Lyase</keyword>
<name>A0A8J7S0U3_9PROT</name>
<dbReference type="AlphaFoldDB" id="A0A8J7S0U3"/>
<accession>A0A8J7S0U3</accession>
<dbReference type="InterPro" id="IPR031680">
    <property type="entry name" value="Hepar_II_III_N"/>
</dbReference>
<sequence length="554" mass="59582">MDEDPSPPSRFWSGLKYGAVKAARGAGLYGVMLTGRRAPPPMLVPPAPFSGDPERGADIVDGAFVFAGERIAQARNPWSAIGAGPGWLESANGFGWLDDLVAHGGQVAQGRARALVADWIAADQAGKLEAETVAWRADVTGRRVWSWLTRYAWLVEGAEASDRDALLESLGRQVRHLARVAGHEGRDEGRLTGIAGFVVATLCLESWAEERRTAIGLLADEVSRAILPDGCHATRSPRVQVAVLKDLTALREVFRAVQLEVPTALQTAIDRMAPMVRFFRHGDGGLALFNDSREGDPAEIDAVLALADARGRPPKRAPHGGFERLVAGRLTLLADTGAPPADGYDGHAHAGALSMEVSAGQERLIVNCGAALRPDGEWSSAQRATAAHSVLGVADTNSTEILTRGGGIVGRRRARTECERREAEENIWIEAGHDGYWRNFGLTYRRRLFLAAGGDDLRGEEALEGEAGHPFTVRFHLHPKVQVSLLHNHTAALLRTPSGQGWRLRASGADMALTDSVYLGRGEGRRGQQLILTGVTTEAGATVKWALQREARKG</sequence>
<gene>
    <name evidence="7" type="ORF">KAJ83_06340</name>
</gene>
<evidence type="ECO:0000256" key="2">
    <source>
        <dbReference type="ARBA" id="ARBA00022729"/>
    </source>
</evidence>
<dbReference type="GO" id="GO:0016829">
    <property type="term" value="F:lyase activity"/>
    <property type="evidence" value="ECO:0007669"/>
    <property type="project" value="UniProtKB-KW"/>
</dbReference>